<protein>
    <recommendedName>
        <fullName evidence="2">BTB domain-containing protein</fullName>
    </recommendedName>
</protein>
<evidence type="ECO:0000313" key="4">
    <source>
        <dbReference type="Proteomes" id="UP000431533"/>
    </source>
</evidence>
<evidence type="ECO:0000256" key="1">
    <source>
        <dbReference type="SAM" id="MobiDB-lite"/>
    </source>
</evidence>
<dbReference type="OrthoDB" id="194443at2759"/>
<evidence type="ECO:0000313" key="3">
    <source>
        <dbReference type="EMBL" id="TVY24081.1"/>
    </source>
</evidence>
<comment type="caution">
    <text evidence="3">The sequence shown here is derived from an EMBL/GenBank/DDBJ whole genome shotgun (WGS) entry which is preliminary data.</text>
</comment>
<dbReference type="AlphaFoldDB" id="A0A8H8QXX5"/>
<dbReference type="PROSITE" id="PS50097">
    <property type="entry name" value="BTB"/>
    <property type="match status" value="1"/>
</dbReference>
<proteinExistence type="predicted"/>
<dbReference type="CDD" id="cd18186">
    <property type="entry name" value="BTB_POZ_ZBTB_KLHL-like"/>
    <property type="match status" value="1"/>
</dbReference>
<sequence>MASSGRVEKSRARSHSRNVNNQLIRTPRNLQDTVTIRAGSLALGHDLITHRELACYYSPVFKAAFNSRFVEGETQTYELDDVSPAVARLLIHWFYHQELDLEFHQATKARTDMQLCELWILADKLIIPSLKNLVIWELERLRIRFHTISTHCLNYVYENTESESPLRKLFLHWCAFNMVESRFKEKPEHFPKEMLLDLAVVQSRALPKETGELKIRRWEELIMLKVEEQE</sequence>
<dbReference type="PANTHER" id="PTHR47843">
    <property type="entry name" value="BTB DOMAIN-CONTAINING PROTEIN-RELATED"/>
    <property type="match status" value="1"/>
</dbReference>
<accession>A0A8H8QXX5</accession>
<dbReference type="Pfam" id="PF00651">
    <property type="entry name" value="BTB"/>
    <property type="match status" value="1"/>
</dbReference>
<dbReference type="InterPro" id="IPR011333">
    <property type="entry name" value="SKP1/BTB/POZ_sf"/>
</dbReference>
<evidence type="ECO:0000259" key="2">
    <source>
        <dbReference type="PROSITE" id="PS50097"/>
    </source>
</evidence>
<gene>
    <name evidence="3" type="ORF">LHYA1_G006975</name>
</gene>
<dbReference type="GeneID" id="41987173"/>
<dbReference type="Proteomes" id="UP000431533">
    <property type="component" value="Unassembled WGS sequence"/>
</dbReference>
<feature type="region of interest" description="Disordered" evidence="1">
    <location>
        <begin position="1"/>
        <end position="24"/>
    </location>
</feature>
<keyword evidence="4" id="KW-1185">Reference proteome</keyword>
<dbReference type="SMART" id="SM00225">
    <property type="entry name" value="BTB"/>
    <property type="match status" value="1"/>
</dbReference>
<dbReference type="RefSeq" id="XP_031002869.1">
    <property type="nucleotide sequence ID" value="XM_031151908.1"/>
</dbReference>
<dbReference type="Gene3D" id="3.30.710.10">
    <property type="entry name" value="Potassium Channel Kv1.1, Chain A"/>
    <property type="match status" value="1"/>
</dbReference>
<name>A0A8H8QXX5_9HELO</name>
<dbReference type="EMBL" id="QGMH01000147">
    <property type="protein sequence ID" value="TVY24081.1"/>
    <property type="molecule type" value="Genomic_DNA"/>
</dbReference>
<dbReference type="SUPFAM" id="SSF54695">
    <property type="entry name" value="POZ domain"/>
    <property type="match status" value="1"/>
</dbReference>
<dbReference type="PANTHER" id="PTHR47843:SF2">
    <property type="entry name" value="BTB DOMAIN-CONTAINING PROTEIN"/>
    <property type="match status" value="1"/>
</dbReference>
<organism evidence="3 4">
    <name type="scientific">Lachnellula hyalina</name>
    <dbReference type="NCBI Taxonomy" id="1316788"/>
    <lineage>
        <taxon>Eukaryota</taxon>
        <taxon>Fungi</taxon>
        <taxon>Dikarya</taxon>
        <taxon>Ascomycota</taxon>
        <taxon>Pezizomycotina</taxon>
        <taxon>Leotiomycetes</taxon>
        <taxon>Helotiales</taxon>
        <taxon>Lachnaceae</taxon>
        <taxon>Lachnellula</taxon>
    </lineage>
</organism>
<dbReference type="InterPro" id="IPR000210">
    <property type="entry name" value="BTB/POZ_dom"/>
</dbReference>
<feature type="compositionally biased region" description="Basic and acidic residues" evidence="1">
    <location>
        <begin position="1"/>
        <end position="11"/>
    </location>
</feature>
<reference evidence="3 4" key="1">
    <citation type="submission" date="2018-05" db="EMBL/GenBank/DDBJ databases">
        <title>Genome sequencing and assembly of the regulated plant pathogen Lachnellula willkommii and related sister species for the development of diagnostic species identification markers.</title>
        <authorList>
            <person name="Giroux E."/>
            <person name="Bilodeau G."/>
        </authorList>
    </citation>
    <scope>NUCLEOTIDE SEQUENCE [LARGE SCALE GENOMIC DNA]</scope>
    <source>
        <strain evidence="3 4">CBS 185.66</strain>
    </source>
</reference>
<feature type="domain" description="BTB" evidence="2">
    <location>
        <begin position="32"/>
        <end position="103"/>
    </location>
</feature>